<evidence type="ECO:0000313" key="3">
    <source>
        <dbReference type="Proteomes" id="UP000295375"/>
    </source>
</evidence>
<feature type="transmembrane region" description="Helical" evidence="1">
    <location>
        <begin position="98"/>
        <end position="115"/>
    </location>
</feature>
<dbReference type="RefSeq" id="WP_133593588.1">
    <property type="nucleotide sequence ID" value="NZ_CP037953.1"/>
</dbReference>
<reference evidence="2 3" key="1">
    <citation type="submission" date="2019-03" db="EMBL/GenBank/DDBJ databases">
        <title>Genomic Encyclopedia of Type Strains, Phase IV (KMG-IV): sequencing the most valuable type-strain genomes for metagenomic binning, comparative biology and taxonomic classification.</title>
        <authorList>
            <person name="Goeker M."/>
        </authorList>
    </citation>
    <scope>NUCLEOTIDE SEQUENCE [LARGE SCALE GENOMIC DNA]</scope>
    <source>
        <strain evidence="2 3">DSM 103792</strain>
    </source>
</reference>
<gene>
    <name evidence="2" type="ORF">EV696_12835</name>
</gene>
<feature type="transmembrane region" description="Helical" evidence="1">
    <location>
        <begin position="150"/>
        <end position="170"/>
    </location>
</feature>
<feature type="transmembrane region" description="Helical" evidence="1">
    <location>
        <begin position="30"/>
        <end position="49"/>
    </location>
</feature>
<feature type="transmembrane region" description="Helical" evidence="1">
    <location>
        <begin position="243"/>
        <end position="260"/>
    </location>
</feature>
<feature type="transmembrane region" description="Helical" evidence="1">
    <location>
        <begin position="69"/>
        <end position="86"/>
    </location>
</feature>
<dbReference type="InterPro" id="IPR010266">
    <property type="entry name" value="NnrS"/>
</dbReference>
<feature type="transmembrane region" description="Helical" evidence="1">
    <location>
        <begin position="220"/>
        <end position="237"/>
    </location>
</feature>
<dbReference type="AlphaFoldDB" id="A0A4R6UFH5"/>
<dbReference type="EMBL" id="SNYM01000028">
    <property type="protein sequence ID" value="TDQ43635.1"/>
    <property type="molecule type" value="Genomic_DNA"/>
</dbReference>
<keyword evidence="3" id="KW-1185">Reference proteome</keyword>
<keyword evidence="1" id="KW-0812">Transmembrane</keyword>
<feature type="transmembrane region" description="Helical" evidence="1">
    <location>
        <begin position="299"/>
        <end position="319"/>
    </location>
</feature>
<name>A0A4R6UFH5_9GAMM</name>
<proteinExistence type="predicted"/>
<sequence>MAQPIFIPLEMVANGKPPYPPVLALGFRPFYLLAAAWLVFAMPMWLLIYGHGLISESHLLGPIWHAHEMLWGFTSAVIVGFLFTAVSNWTNRPTPRGWPLLFIASLWLAARILLLTPWSEIGALVETLFFVAAAIGIAQPLFRSGNRRNYFFVGLLLIFALLSAAHHYSLLTDVVWFTARQIEFLMLTVVLLIITVITGRIMPMFTANAIQGAPVHKRSWLDRSAVVATLAMGLSLIFLPETISKWIAVAAALIHLFRWWGWAPHWTLRKPIVWILHGSYLWMPIGFLLYAIPGSWSPMASLLATHALTVGLIAGLCIGMMTRTARGHTGRPLQASKAEVTAYILTMAAAMIRVLLPMIWPEWYRLLTSLSGLLLTIAFAIYLVKFFPWLMQPRADRKPG</sequence>
<protein>
    <submittedName>
        <fullName evidence="2">Uncharacterized protein involved in response to NO</fullName>
    </submittedName>
</protein>
<evidence type="ECO:0000256" key="1">
    <source>
        <dbReference type="SAM" id="Phobius"/>
    </source>
</evidence>
<accession>A0A4R6UFH5</accession>
<organism evidence="2 3">
    <name type="scientific">Permianibacter aggregans</name>
    <dbReference type="NCBI Taxonomy" id="1510150"/>
    <lineage>
        <taxon>Bacteria</taxon>
        <taxon>Pseudomonadati</taxon>
        <taxon>Pseudomonadota</taxon>
        <taxon>Gammaproteobacteria</taxon>
        <taxon>Pseudomonadales</taxon>
        <taxon>Pseudomonadaceae</taxon>
        <taxon>Permianibacter</taxon>
    </lineage>
</organism>
<comment type="caution">
    <text evidence="2">The sequence shown here is derived from an EMBL/GenBank/DDBJ whole genome shotgun (WGS) entry which is preliminary data.</text>
</comment>
<dbReference type="Proteomes" id="UP000295375">
    <property type="component" value="Unassembled WGS sequence"/>
</dbReference>
<feature type="transmembrane region" description="Helical" evidence="1">
    <location>
        <begin position="182"/>
        <end position="199"/>
    </location>
</feature>
<evidence type="ECO:0000313" key="2">
    <source>
        <dbReference type="EMBL" id="TDQ43635.1"/>
    </source>
</evidence>
<feature type="transmembrane region" description="Helical" evidence="1">
    <location>
        <begin position="121"/>
        <end position="138"/>
    </location>
</feature>
<keyword evidence="1" id="KW-0472">Membrane</keyword>
<dbReference type="Pfam" id="PF05940">
    <property type="entry name" value="NnrS"/>
    <property type="match status" value="1"/>
</dbReference>
<feature type="transmembrane region" description="Helical" evidence="1">
    <location>
        <begin position="366"/>
        <end position="384"/>
    </location>
</feature>
<feature type="transmembrane region" description="Helical" evidence="1">
    <location>
        <begin position="272"/>
        <end position="293"/>
    </location>
</feature>
<keyword evidence="1" id="KW-1133">Transmembrane helix</keyword>
<dbReference type="OrthoDB" id="9770040at2"/>
<feature type="transmembrane region" description="Helical" evidence="1">
    <location>
        <begin position="340"/>
        <end position="360"/>
    </location>
</feature>